<gene>
    <name evidence="1" type="ORF">ALECFALPRED_006957</name>
</gene>
<dbReference type="OrthoDB" id="10392007at2759"/>
<reference evidence="1" key="1">
    <citation type="submission" date="2021-03" db="EMBL/GenBank/DDBJ databases">
        <authorList>
            <person name="Tagirdzhanova G."/>
        </authorList>
    </citation>
    <scope>NUCLEOTIDE SEQUENCE</scope>
</reference>
<proteinExistence type="predicted"/>
<dbReference type="AlphaFoldDB" id="A0A8H3IXC1"/>
<evidence type="ECO:0000313" key="1">
    <source>
        <dbReference type="EMBL" id="CAF9936713.1"/>
    </source>
</evidence>
<dbReference type="Proteomes" id="UP000664203">
    <property type="component" value="Unassembled WGS sequence"/>
</dbReference>
<dbReference type="EMBL" id="CAJPDR010000451">
    <property type="protein sequence ID" value="CAF9936713.1"/>
    <property type="molecule type" value="Genomic_DNA"/>
</dbReference>
<keyword evidence="2" id="KW-1185">Reference proteome</keyword>
<evidence type="ECO:0000313" key="2">
    <source>
        <dbReference type="Proteomes" id="UP000664203"/>
    </source>
</evidence>
<organism evidence="1 2">
    <name type="scientific">Alectoria fallacina</name>
    <dbReference type="NCBI Taxonomy" id="1903189"/>
    <lineage>
        <taxon>Eukaryota</taxon>
        <taxon>Fungi</taxon>
        <taxon>Dikarya</taxon>
        <taxon>Ascomycota</taxon>
        <taxon>Pezizomycotina</taxon>
        <taxon>Lecanoromycetes</taxon>
        <taxon>OSLEUM clade</taxon>
        <taxon>Lecanoromycetidae</taxon>
        <taxon>Lecanorales</taxon>
        <taxon>Lecanorineae</taxon>
        <taxon>Parmeliaceae</taxon>
        <taxon>Alectoria</taxon>
    </lineage>
</organism>
<sequence>MGNLEAWTHLIGFESILLIRAKISSKVKSVFVFKAYDWPEIVNRLDDEEKAYISWEEQEAQLKILMNSKSERPEIRQYAKRSSQSPLPGRPLELQKKGEYNELLDLCLEDPKELLALLPEDQKVDVRLDNRSIVRYTIKFFAVADEIDEKPIWGNSFLAQQHRKSLGFPDEKFD</sequence>
<protein>
    <submittedName>
        <fullName evidence="1">Uncharacterized protein</fullName>
    </submittedName>
</protein>
<accession>A0A8H3IXC1</accession>
<comment type="caution">
    <text evidence="1">The sequence shown here is derived from an EMBL/GenBank/DDBJ whole genome shotgun (WGS) entry which is preliminary data.</text>
</comment>
<name>A0A8H3IXC1_9LECA</name>